<dbReference type="InterPro" id="IPR036390">
    <property type="entry name" value="WH_DNA-bd_sf"/>
</dbReference>
<keyword evidence="3" id="KW-0804">Transcription</keyword>
<dbReference type="Gene3D" id="1.20.120.530">
    <property type="entry name" value="GntR ligand-binding domain-like"/>
    <property type="match status" value="1"/>
</dbReference>
<dbReference type="STRING" id="68570.DC74_3179"/>
<dbReference type="SMART" id="SM00345">
    <property type="entry name" value="HTH_GNTR"/>
    <property type="match status" value="1"/>
</dbReference>
<dbReference type="AlphaFoldDB" id="A0A059VWH8"/>
<dbReference type="PROSITE" id="PS50949">
    <property type="entry name" value="HTH_GNTR"/>
    <property type="match status" value="1"/>
</dbReference>
<evidence type="ECO:0000256" key="2">
    <source>
        <dbReference type="ARBA" id="ARBA00023125"/>
    </source>
</evidence>
<dbReference type="InterPro" id="IPR036388">
    <property type="entry name" value="WH-like_DNA-bd_sf"/>
</dbReference>
<proteinExistence type="predicted"/>
<organism evidence="4 5">
    <name type="scientific">Streptomyces noursei</name>
    <name type="common">Streptomyces albulus</name>
    <dbReference type="NCBI Taxonomy" id="1971"/>
    <lineage>
        <taxon>Bacteria</taxon>
        <taxon>Bacillati</taxon>
        <taxon>Actinomycetota</taxon>
        <taxon>Actinomycetes</taxon>
        <taxon>Kitasatosporales</taxon>
        <taxon>Streptomycetaceae</taxon>
        <taxon>Streptomyces</taxon>
    </lineage>
</organism>
<protein>
    <submittedName>
        <fullName evidence="4">GntR family transcriptional regulator</fullName>
    </submittedName>
</protein>
<keyword evidence="2" id="KW-0238">DNA-binding</keyword>
<comment type="caution">
    <text evidence="4">The sequence shown here is derived from an EMBL/GenBank/DDBJ whole genome shotgun (WGS) entry which is preliminary data.</text>
</comment>
<reference evidence="4 5" key="1">
    <citation type="journal article" date="2019" name="Microbiol. Resour. Announc.">
        <title>Draft Genome Sequence of the Most Traditional epsilon-Poly-l-Lysine Producer, Streptomyces albulus NBRC14147.</title>
        <authorList>
            <person name="Yamanaka K."/>
            <person name="Hamano Y."/>
        </authorList>
    </citation>
    <scope>NUCLEOTIDE SEQUENCE [LARGE SCALE GENOMIC DNA]</scope>
    <source>
        <strain evidence="4 5">NBRC 14147</strain>
    </source>
</reference>
<accession>A0A059VWH8</accession>
<keyword evidence="1" id="KW-0805">Transcription regulation</keyword>
<dbReference type="PANTHER" id="PTHR43537:SF47">
    <property type="entry name" value="REGULATORY PROTEIN GNTR HTH"/>
    <property type="match status" value="1"/>
</dbReference>
<dbReference type="CDD" id="cd07377">
    <property type="entry name" value="WHTH_GntR"/>
    <property type="match status" value="1"/>
</dbReference>
<dbReference type="SUPFAM" id="SSF48008">
    <property type="entry name" value="GntR ligand-binding domain-like"/>
    <property type="match status" value="1"/>
</dbReference>
<dbReference type="Proteomes" id="UP000288351">
    <property type="component" value="Unassembled WGS sequence"/>
</dbReference>
<dbReference type="SUPFAM" id="SSF46785">
    <property type="entry name" value="Winged helix' DNA-binding domain"/>
    <property type="match status" value="1"/>
</dbReference>
<name>A0A059VWH8_STRNR</name>
<sequence length="230" mass="24598">MQTVRKGRVSLVESATDEIRGQIVNGTWPVGSRIPPESALSEALGVSRASVREAVRSLVHSGLLAPRQGDGTFVISDDDSAVALRRRLERAELSHVTQVRQGLDVVAARQAAKHRTDEQLTGIEAALDRRKAALAQHDSEAFTAADAEFHVLVAEASANPVLADIYRSLSAALREELRRAACLDTADADPTDPHSRLTDAIRAQDAQAAVDAAVLLLAGHVRDLALPLDD</sequence>
<dbReference type="PANTHER" id="PTHR43537">
    <property type="entry name" value="TRANSCRIPTIONAL REGULATOR, GNTR FAMILY"/>
    <property type="match status" value="1"/>
</dbReference>
<dbReference type="SMART" id="SM00895">
    <property type="entry name" value="FCD"/>
    <property type="match status" value="1"/>
</dbReference>
<dbReference type="InterPro" id="IPR008920">
    <property type="entry name" value="TF_FadR/GntR_C"/>
</dbReference>
<dbReference type="InterPro" id="IPR000524">
    <property type="entry name" value="Tscrpt_reg_HTH_GntR"/>
</dbReference>
<evidence type="ECO:0000313" key="5">
    <source>
        <dbReference type="Proteomes" id="UP000288351"/>
    </source>
</evidence>
<dbReference type="RefSeq" id="WP_016577392.1">
    <property type="nucleotide sequence ID" value="NZ_BHXC01000006.1"/>
</dbReference>
<gene>
    <name evidence="4" type="ORF">SALB_03983</name>
</gene>
<dbReference type="InterPro" id="IPR011711">
    <property type="entry name" value="GntR_C"/>
</dbReference>
<dbReference type="GO" id="GO:0003677">
    <property type="term" value="F:DNA binding"/>
    <property type="evidence" value="ECO:0007669"/>
    <property type="project" value="UniProtKB-KW"/>
</dbReference>
<dbReference type="eggNOG" id="COG2186">
    <property type="taxonomic scope" value="Bacteria"/>
</dbReference>
<dbReference type="Gene3D" id="1.10.10.10">
    <property type="entry name" value="Winged helix-like DNA-binding domain superfamily/Winged helix DNA-binding domain"/>
    <property type="match status" value="1"/>
</dbReference>
<evidence type="ECO:0000256" key="1">
    <source>
        <dbReference type="ARBA" id="ARBA00023015"/>
    </source>
</evidence>
<dbReference type="EMBL" id="BHXC01000006">
    <property type="protein sequence ID" value="GCB91262.1"/>
    <property type="molecule type" value="Genomic_DNA"/>
</dbReference>
<dbReference type="Pfam" id="PF07729">
    <property type="entry name" value="FCD"/>
    <property type="match status" value="1"/>
</dbReference>
<dbReference type="Pfam" id="PF00392">
    <property type="entry name" value="GntR"/>
    <property type="match status" value="1"/>
</dbReference>
<dbReference type="PRINTS" id="PR00035">
    <property type="entry name" value="HTHGNTR"/>
</dbReference>
<evidence type="ECO:0000313" key="4">
    <source>
        <dbReference type="EMBL" id="GCB91262.1"/>
    </source>
</evidence>
<evidence type="ECO:0000256" key="3">
    <source>
        <dbReference type="ARBA" id="ARBA00023163"/>
    </source>
</evidence>
<dbReference type="GO" id="GO:0003700">
    <property type="term" value="F:DNA-binding transcription factor activity"/>
    <property type="evidence" value="ECO:0007669"/>
    <property type="project" value="InterPro"/>
</dbReference>